<evidence type="ECO:0000313" key="2">
    <source>
        <dbReference type="EMBL" id="QAS70521.1"/>
    </source>
</evidence>
<dbReference type="InterPro" id="IPR035942">
    <property type="entry name" value="Lp2179-like_sf"/>
</dbReference>
<reference evidence="2" key="3">
    <citation type="submission" date="2020-01" db="EMBL/GenBank/DDBJ databases">
        <authorList>
            <person name="Cousin F.J."/>
            <person name="Le Guellec R."/>
            <person name="Cretenet M."/>
        </authorList>
    </citation>
    <scope>NUCLEOTIDE SEQUENCE</scope>
    <source>
        <strain evidence="2">UCMA 15228</strain>
    </source>
</reference>
<evidence type="ECO:0000313" key="1">
    <source>
        <dbReference type="EMBL" id="MDN6899836.1"/>
    </source>
</evidence>
<proteinExistence type="predicted"/>
<keyword evidence="3" id="KW-1185">Reference proteome</keyword>
<dbReference type="Proteomes" id="UP000286907">
    <property type="component" value="Chromosome"/>
</dbReference>
<dbReference type="Pfam" id="PF08866">
    <property type="entry name" value="DUF1831"/>
    <property type="match status" value="1"/>
</dbReference>
<reference evidence="2 3" key="1">
    <citation type="journal article" date="2019" name="Syst. Appl. Microbiol.">
        <title>Oenococcus sicerae sp. nov., isolated from French cider.</title>
        <authorList>
            <person name="Cousin F.J."/>
            <person name="Le Guellec R."/>
            <person name="Chagnot C."/>
            <person name="Goux D."/>
            <person name="Dalmasso M."/>
            <person name="Laplace J.M."/>
            <person name="Cretenet M."/>
        </authorList>
    </citation>
    <scope>NUCLEOTIDE SEQUENCE [LARGE SCALE GENOMIC DNA]</scope>
    <source>
        <strain evidence="2 3">UCMA 15228</strain>
    </source>
</reference>
<dbReference type="RefSeq" id="WP_128686987.1">
    <property type="nucleotide sequence ID" value="NZ_CP029684.2"/>
</dbReference>
<name>A0AAJ1R8S2_9LACO</name>
<protein>
    <submittedName>
        <fullName evidence="2">DUF1831 domain-containing protein</fullName>
    </submittedName>
</protein>
<accession>A0AAJ1R8S2</accession>
<sequence>MAFANIVTVKNDQTYQISPDIKAFSLLDLGFIKNNAGTFSHTIALEPAKGFASSRKLKLTFAKDLSGFKIALLSGNEALNVDIFSDSKDQALVEQYHYQMQQLLKRKVIMAAED</sequence>
<dbReference type="Gene3D" id="3.30.1820.10">
    <property type="entry name" value="Lp2179-like"/>
    <property type="match status" value="1"/>
</dbReference>
<organism evidence="1 4">
    <name type="scientific">Oenococcus sicerae</name>
    <dbReference type="NCBI Taxonomy" id="2203724"/>
    <lineage>
        <taxon>Bacteria</taxon>
        <taxon>Bacillati</taxon>
        <taxon>Bacillota</taxon>
        <taxon>Bacilli</taxon>
        <taxon>Lactobacillales</taxon>
        <taxon>Lactobacillaceae</taxon>
        <taxon>Oenococcus</taxon>
    </lineage>
</organism>
<dbReference type="InterPro" id="IPR014965">
    <property type="entry name" value="Amino_acid_metab_prot_put"/>
</dbReference>
<evidence type="ECO:0000313" key="3">
    <source>
        <dbReference type="Proteomes" id="UP000286907"/>
    </source>
</evidence>
<evidence type="ECO:0000313" key="4">
    <source>
        <dbReference type="Proteomes" id="UP001167919"/>
    </source>
</evidence>
<dbReference type="EMBL" id="SDWY01000001">
    <property type="protein sequence ID" value="MDN6899836.1"/>
    <property type="molecule type" value="Genomic_DNA"/>
</dbReference>
<dbReference type="SUPFAM" id="SSF160800">
    <property type="entry name" value="Lp2179-like"/>
    <property type="match status" value="1"/>
</dbReference>
<dbReference type="EMBL" id="CP029684">
    <property type="protein sequence ID" value="QAS70521.1"/>
    <property type="molecule type" value="Genomic_DNA"/>
</dbReference>
<dbReference type="Proteomes" id="UP001167919">
    <property type="component" value="Unassembled WGS sequence"/>
</dbReference>
<gene>
    <name evidence="2" type="ORF">DLJ48_08300</name>
    <name evidence="1" type="ORF">EVC35_02300</name>
</gene>
<reference evidence="1" key="2">
    <citation type="submission" date="2019-01" db="EMBL/GenBank/DDBJ databases">
        <title>Oenococcus sicerae UCMA17102.</title>
        <authorList>
            <person name="Cousin F.J."/>
            <person name="Le Guellec R."/>
            <person name="Cretenet M."/>
        </authorList>
    </citation>
    <scope>NUCLEOTIDE SEQUENCE</scope>
    <source>
        <strain evidence="1">UCMA17102</strain>
    </source>
</reference>
<dbReference type="AlphaFoldDB" id="A0AAJ1R8S2"/>